<dbReference type="GO" id="GO:0016540">
    <property type="term" value="P:protein autoprocessing"/>
    <property type="evidence" value="ECO:0007669"/>
    <property type="project" value="InterPro"/>
</dbReference>
<name>A0A7S1D7C1_CYCTE</name>
<feature type="transmembrane region" description="Helical" evidence="3">
    <location>
        <begin position="364"/>
        <end position="382"/>
    </location>
</feature>
<dbReference type="Pfam" id="PF01079">
    <property type="entry name" value="Hint"/>
    <property type="match status" value="1"/>
</dbReference>
<sequence>MEIPETLVFGPRVSNRVHPTLPTITVCPDSLLVETKDEFGAVLHSLELNNRFLTPCGIGAITLSPTVTHTPTASPAPSQSPTRRPSNFCFSGETTVQVQNKAGKEGGDGSVVVMKKIKDLTIGDHVLTKNYEYEPVYSFGHNAPNETTEFRQIFVEGTESSSLSTPPPLEMTDDHLLFVRGYPHSIPASHVKVGDELNWLSDNTSNKSSAVNFVRVKEVRRVVRKGSYAPFTTSGTIVVNQVLASTFVGFQDSGVLKVGSYFTPLAWQTLAHVFESPHRLVCATPLLWTYWCVTESYSIEGISHWVYGPLTFTMWLLGGAEGSEFSPSSSSSSSASILLTVLFVVVIMVPISMAFVLLRCLEMIGLQSVVIATLGYLYYNVYSFGRKKFVTNQL</sequence>
<dbReference type="GO" id="GO:0007267">
    <property type="term" value="P:cell-cell signaling"/>
    <property type="evidence" value="ECO:0007669"/>
    <property type="project" value="InterPro"/>
</dbReference>
<feature type="region of interest" description="Disordered" evidence="2">
    <location>
        <begin position="65"/>
        <end position="86"/>
    </location>
</feature>
<dbReference type="CDD" id="cd00081">
    <property type="entry name" value="Hint"/>
    <property type="match status" value="1"/>
</dbReference>
<keyword evidence="3" id="KW-1133">Transmembrane helix</keyword>
<dbReference type="PRINTS" id="PR00632">
    <property type="entry name" value="SONICHHOG"/>
</dbReference>
<protein>
    <recommendedName>
        <fullName evidence="4">Hedgehog protein Hint domain-containing protein</fullName>
    </recommendedName>
</protein>
<evidence type="ECO:0000256" key="3">
    <source>
        <dbReference type="SAM" id="Phobius"/>
    </source>
</evidence>
<evidence type="ECO:0000313" key="5">
    <source>
        <dbReference type="EMBL" id="CAD8939430.1"/>
    </source>
</evidence>
<evidence type="ECO:0000256" key="2">
    <source>
        <dbReference type="SAM" id="MobiDB-lite"/>
    </source>
</evidence>
<dbReference type="GO" id="GO:0048731">
    <property type="term" value="P:system development"/>
    <property type="evidence" value="ECO:0007669"/>
    <property type="project" value="UniProtKB-ARBA"/>
</dbReference>
<gene>
    <name evidence="5" type="ORF">CTEN0397_LOCUS10493</name>
</gene>
<keyword evidence="3" id="KW-0472">Membrane</keyword>
<proteinExistence type="predicted"/>
<keyword evidence="3" id="KW-0812">Transmembrane</keyword>
<dbReference type="InterPro" id="IPR050387">
    <property type="entry name" value="Hedgehog_Signaling"/>
</dbReference>
<dbReference type="Gene3D" id="2.170.16.10">
    <property type="entry name" value="Hedgehog/Intein (Hint) domain"/>
    <property type="match status" value="1"/>
</dbReference>
<dbReference type="PANTHER" id="PTHR11889:SF31">
    <property type="entry name" value="PROTEIN HEDGEHOG"/>
    <property type="match status" value="1"/>
</dbReference>
<reference evidence="5" key="1">
    <citation type="submission" date="2021-01" db="EMBL/GenBank/DDBJ databases">
        <authorList>
            <person name="Corre E."/>
            <person name="Pelletier E."/>
            <person name="Niang G."/>
            <person name="Scheremetjew M."/>
            <person name="Finn R."/>
            <person name="Kale V."/>
            <person name="Holt S."/>
            <person name="Cochrane G."/>
            <person name="Meng A."/>
            <person name="Brown T."/>
            <person name="Cohen L."/>
        </authorList>
    </citation>
    <scope>NUCLEOTIDE SEQUENCE</scope>
    <source>
        <strain evidence="5">ECT3854</strain>
    </source>
</reference>
<evidence type="ECO:0000256" key="1">
    <source>
        <dbReference type="ARBA" id="ARBA00022473"/>
    </source>
</evidence>
<accession>A0A7S1D7C1</accession>
<organism evidence="5">
    <name type="scientific">Cyclophora tenuis</name>
    <name type="common">Marine diatom</name>
    <dbReference type="NCBI Taxonomy" id="216820"/>
    <lineage>
        <taxon>Eukaryota</taxon>
        <taxon>Sar</taxon>
        <taxon>Stramenopiles</taxon>
        <taxon>Ochrophyta</taxon>
        <taxon>Bacillariophyta</taxon>
        <taxon>Fragilariophyceae</taxon>
        <taxon>Fragilariophycidae</taxon>
        <taxon>Cyclophorales</taxon>
        <taxon>Cyclophoraceae</taxon>
        <taxon>Cyclophora</taxon>
    </lineage>
</organism>
<dbReference type="InterPro" id="IPR001657">
    <property type="entry name" value="Hedgehog"/>
</dbReference>
<dbReference type="SUPFAM" id="SSF51294">
    <property type="entry name" value="Hedgehog/intein (Hint) domain"/>
    <property type="match status" value="1"/>
</dbReference>
<dbReference type="InterPro" id="IPR001767">
    <property type="entry name" value="Hedgehog_Hint"/>
</dbReference>
<dbReference type="PROSITE" id="PS50817">
    <property type="entry name" value="INTEIN_N_TER"/>
    <property type="match status" value="1"/>
</dbReference>
<evidence type="ECO:0000259" key="4">
    <source>
        <dbReference type="Pfam" id="PF01079"/>
    </source>
</evidence>
<feature type="transmembrane region" description="Helical" evidence="3">
    <location>
        <begin position="337"/>
        <end position="358"/>
    </location>
</feature>
<dbReference type="PANTHER" id="PTHR11889">
    <property type="entry name" value="HEDGEHOG"/>
    <property type="match status" value="1"/>
</dbReference>
<feature type="domain" description="Hedgehog protein Hint" evidence="4">
    <location>
        <begin position="86"/>
        <end position="250"/>
    </location>
</feature>
<keyword evidence="1" id="KW-0217">Developmental protein</keyword>
<dbReference type="InterPro" id="IPR036844">
    <property type="entry name" value="Hint_dom_sf"/>
</dbReference>
<dbReference type="AlphaFoldDB" id="A0A7S1D7C1"/>
<dbReference type="EMBL" id="HBFW01016396">
    <property type="protein sequence ID" value="CAD8939430.1"/>
    <property type="molecule type" value="Transcribed_RNA"/>
</dbReference>
<dbReference type="InterPro" id="IPR006141">
    <property type="entry name" value="Intein_N"/>
</dbReference>
<dbReference type="GO" id="GO:0016539">
    <property type="term" value="P:intein-mediated protein splicing"/>
    <property type="evidence" value="ECO:0007669"/>
    <property type="project" value="InterPro"/>
</dbReference>